<name>A0A7I8VLT8_9ANNE</name>
<evidence type="ECO:0000313" key="1">
    <source>
        <dbReference type="EMBL" id="CAD5115540.1"/>
    </source>
</evidence>
<keyword evidence="2" id="KW-1185">Reference proteome</keyword>
<comment type="caution">
    <text evidence="1">The sequence shown here is derived from an EMBL/GenBank/DDBJ whole genome shotgun (WGS) entry which is preliminary data.</text>
</comment>
<dbReference type="EMBL" id="CAJFCJ010000006">
    <property type="protein sequence ID" value="CAD5115540.1"/>
    <property type="molecule type" value="Genomic_DNA"/>
</dbReference>
<protein>
    <submittedName>
        <fullName evidence="1">Uncharacterized protein</fullName>
    </submittedName>
</protein>
<proteinExistence type="predicted"/>
<gene>
    <name evidence="1" type="ORF">DGYR_LOCUS4269</name>
</gene>
<dbReference type="AlphaFoldDB" id="A0A7I8VLT8"/>
<organism evidence="1 2">
    <name type="scientific">Dimorphilus gyrociliatus</name>
    <dbReference type="NCBI Taxonomy" id="2664684"/>
    <lineage>
        <taxon>Eukaryota</taxon>
        <taxon>Metazoa</taxon>
        <taxon>Spiralia</taxon>
        <taxon>Lophotrochozoa</taxon>
        <taxon>Annelida</taxon>
        <taxon>Polychaeta</taxon>
        <taxon>Polychaeta incertae sedis</taxon>
        <taxon>Dinophilidae</taxon>
        <taxon>Dimorphilus</taxon>
    </lineage>
</organism>
<sequence length="174" mass="19663">MARPGYYHWSQQKPVTTNENYGFFLKDEAERLAKLPARKLPAKPEDDTQRKLDIINAYTRPFSNTAFYPPVYHGSIAVEEKKNGTCRLRLPPCAYNNRRNKFDINKGYTYGPTSWCKKSVGGKLPTSTRASISAPSNGGQSYEGNSFASRDLYLWHSLTGSLVNVKKNFAETAR</sequence>
<dbReference type="OrthoDB" id="6274292at2759"/>
<dbReference type="Proteomes" id="UP000549394">
    <property type="component" value="Unassembled WGS sequence"/>
</dbReference>
<evidence type="ECO:0000313" key="2">
    <source>
        <dbReference type="Proteomes" id="UP000549394"/>
    </source>
</evidence>
<reference evidence="1 2" key="1">
    <citation type="submission" date="2020-08" db="EMBL/GenBank/DDBJ databases">
        <authorList>
            <person name="Hejnol A."/>
        </authorList>
    </citation>
    <scope>NUCLEOTIDE SEQUENCE [LARGE SCALE GENOMIC DNA]</scope>
</reference>
<accession>A0A7I8VLT8</accession>